<protein>
    <submittedName>
        <fullName evidence="1">Uncharacterized protein</fullName>
    </submittedName>
</protein>
<sequence>MQVILNTFNDVEVWTLGWLVYCSENTSQLDLLSRVLGVIILLWNEFPPNQILYNR</sequence>
<reference evidence="1" key="1">
    <citation type="submission" date="2014-11" db="EMBL/GenBank/DDBJ databases">
        <authorList>
            <person name="Amaro Gonzalez C."/>
        </authorList>
    </citation>
    <scope>NUCLEOTIDE SEQUENCE</scope>
</reference>
<evidence type="ECO:0000313" key="1">
    <source>
        <dbReference type="EMBL" id="JAG99882.1"/>
    </source>
</evidence>
<accession>A0A0E9P7Q8</accession>
<proteinExistence type="predicted"/>
<reference evidence="1" key="2">
    <citation type="journal article" date="2015" name="Fish Shellfish Immunol.">
        <title>Early steps in the European eel (Anguilla anguilla)-Vibrio vulnificus interaction in the gills: Role of the RtxA13 toxin.</title>
        <authorList>
            <person name="Callol A."/>
            <person name="Pajuelo D."/>
            <person name="Ebbesson L."/>
            <person name="Teles M."/>
            <person name="MacKenzie S."/>
            <person name="Amaro C."/>
        </authorList>
    </citation>
    <scope>NUCLEOTIDE SEQUENCE</scope>
</reference>
<name>A0A0E9P7Q8_ANGAN</name>
<dbReference type="AlphaFoldDB" id="A0A0E9P7Q8"/>
<dbReference type="EMBL" id="GBXM01108694">
    <property type="protein sequence ID" value="JAG99882.1"/>
    <property type="molecule type" value="Transcribed_RNA"/>
</dbReference>
<organism evidence="1">
    <name type="scientific">Anguilla anguilla</name>
    <name type="common">European freshwater eel</name>
    <name type="synonym">Muraena anguilla</name>
    <dbReference type="NCBI Taxonomy" id="7936"/>
    <lineage>
        <taxon>Eukaryota</taxon>
        <taxon>Metazoa</taxon>
        <taxon>Chordata</taxon>
        <taxon>Craniata</taxon>
        <taxon>Vertebrata</taxon>
        <taxon>Euteleostomi</taxon>
        <taxon>Actinopterygii</taxon>
        <taxon>Neopterygii</taxon>
        <taxon>Teleostei</taxon>
        <taxon>Anguilliformes</taxon>
        <taxon>Anguillidae</taxon>
        <taxon>Anguilla</taxon>
    </lineage>
</organism>